<organism evidence="1 2">
    <name type="scientific">Ricinus communis</name>
    <name type="common">Castor bean</name>
    <dbReference type="NCBI Taxonomy" id="3988"/>
    <lineage>
        <taxon>Eukaryota</taxon>
        <taxon>Viridiplantae</taxon>
        <taxon>Streptophyta</taxon>
        <taxon>Embryophyta</taxon>
        <taxon>Tracheophyta</taxon>
        <taxon>Spermatophyta</taxon>
        <taxon>Magnoliopsida</taxon>
        <taxon>eudicotyledons</taxon>
        <taxon>Gunneridae</taxon>
        <taxon>Pentapetalae</taxon>
        <taxon>rosids</taxon>
        <taxon>fabids</taxon>
        <taxon>Malpighiales</taxon>
        <taxon>Euphorbiaceae</taxon>
        <taxon>Acalyphoideae</taxon>
        <taxon>Acalypheae</taxon>
        <taxon>Ricinus</taxon>
    </lineage>
</organism>
<dbReference type="InParanoid" id="B9S4W7"/>
<reference evidence="2" key="1">
    <citation type="journal article" date="2010" name="Nat. Biotechnol.">
        <title>Draft genome sequence of the oilseed species Ricinus communis.</title>
        <authorList>
            <person name="Chan A.P."/>
            <person name="Crabtree J."/>
            <person name="Zhao Q."/>
            <person name="Lorenzi H."/>
            <person name="Orvis J."/>
            <person name="Puiu D."/>
            <person name="Melake-Berhan A."/>
            <person name="Jones K.M."/>
            <person name="Redman J."/>
            <person name="Chen G."/>
            <person name="Cahoon E.B."/>
            <person name="Gedil M."/>
            <person name="Stanke M."/>
            <person name="Haas B.J."/>
            <person name="Wortman J.R."/>
            <person name="Fraser-Liggett C.M."/>
            <person name="Ravel J."/>
            <person name="Rabinowicz P.D."/>
        </authorList>
    </citation>
    <scope>NUCLEOTIDE SEQUENCE [LARGE SCALE GENOMIC DNA]</scope>
    <source>
        <strain evidence="2">cv. Hale</strain>
    </source>
</reference>
<protein>
    <submittedName>
        <fullName evidence="1">Uncharacterized protein</fullName>
    </submittedName>
</protein>
<sequence>MVDLYFFVLSAYVQAIEATIVTYFVDANLSMLDVNPPSEVGIFRVATVGPSQVANVGSSRAVEVRVPRVTDVKTSRVMEVGLSLAIEPC</sequence>
<gene>
    <name evidence="1" type="ORF">RCOM_1391280</name>
</gene>
<name>B9S4W7_RICCO</name>
<evidence type="ECO:0000313" key="1">
    <source>
        <dbReference type="EMBL" id="EEF41320.1"/>
    </source>
</evidence>
<keyword evidence="2" id="KW-1185">Reference proteome</keyword>
<dbReference type="EMBL" id="EQ973867">
    <property type="protein sequence ID" value="EEF41320.1"/>
    <property type="molecule type" value="Genomic_DNA"/>
</dbReference>
<proteinExistence type="predicted"/>
<dbReference type="AlphaFoldDB" id="B9S4W7"/>
<dbReference type="Proteomes" id="UP000008311">
    <property type="component" value="Unassembled WGS sequence"/>
</dbReference>
<accession>B9S4W7</accession>
<evidence type="ECO:0000313" key="2">
    <source>
        <dbReference type="Proteomes" id="UP000008311"/>
    </source>
</evidence>